<keyword evidence="7" id="KW-0539">Nucleus</keyword>
<evidence type="ECO:0000256" key="6">
    <source>
        <dbReference type="ARBA" id="ARBA00022694"/>
    </source>
</evidence>
<dbReference type="GO" id="GO:0031515">
    <property type="term" value="C:tRNA (m1A) methyltransferase complex"/>
    <property type="evidence" value="ECO:0007669"/>
    <property type="project" value="UniProtKB-UniRule"/>
</dbReference>
<comment type="catalytic activity">
    <reaction evidence="8">
        <text>adenosine(58) in tRNA + S-adenosyl-L-methionine = N(1)-methyladenosine(58) in tRNA + S-adenosyl-L-homocysteine + H(+)</text>
        <dbReference type="Rhea" id="RHEA:43152"/>
        <dbReference type="Rhea" id="RHEA-COMP:10365"/>
        <dbReference type="Rhea" id="RHEA-COMP:10366"/>
        <dbReference type="ChEBI" id="CHEBI:15378"/>
        <dbReference type="ChEBI" id="CHEBI:57856"/>
        <dbReference type="ChEBI" id="CHEBI:59789"/>
        <dbReference type="ChEBI" id="CHEBI:74411"/>
        <dbReference type="ChEBI" id="CHEBI:74491"/>
        <dbReference type="EC" id="2.1.1.220"/>
    </reaction>
</comment>
<feature type="binding site" evidence="9">
    <location>
        <begin position="142"/>
        <end position="145"/>
    </location>
    <ligand>
        <name>S-adenosyl-L-methionine</name>
        <dbReference type="ChEBI" id="CHEBI:59789"/>
    </ligand>
</feature>
<evidence type="ECO:0000256" key="3">
    <source>
        <dbReference type="ARBA" id="ARBA00022603"/>
    </source>
</evidence>
<evidence type="ECO:0000256" key="4">
    <source>
        <dbReference type="ARBA" id="ARBA00022679"/>
    </source>
</evidence>
<evidence type="ECO:0000256" key="5">
    <source>
        <dbReference type="ARBA" id="ARBA00022691"/>
    </source>
</evidence>
<dbReference type="AlphaFoldDB" id="U6H6H2"/>
<dbReference type="Gene3D" id="3.40.50.150">
    <property type="entry name" value="Vaccinia Virus protein VP39"/>
    <property type="match status" value="1"/>
</dbReference>
<feature type="domain" description="tRNA (adenine(58)-N(1))-methyltransferase catalytic subunit TRM61 C-terminal" evidence="11">
    <location>
        <begin position="92"/>
        <end position="202"/>
    </location>
</feature>
<dbReference type="Proteomes" id="UP000018201">
    <property type="component" value="Unassembled WGS sequence"/>
</dbReference>
<keyword evidence="13" id="KW-1185">Reference proteome</keyword>
<dbReference type="InterPro" id="IPR049470">
    <property type="entry name" value="TRM61_C"/>
</dbReference>
<dbReference type="EMBL" id="HG695134">
    <property type="protein sequence ID" value="CDI86324.1"/>
    <property type="molecule type" value="Genomic_DNA"/>
</dbReference>
<keyword evidence="6 8" id="KW-0819">tRNA processing</keyword>
<reference evidence="12" key="2">
    <citation type="submission" date="2013-10" db="EMBL/GenBank/DDBJ databases">
        <authorList>
            <person name="Aslett M."/>
        </authorList>
    </citation>
    <scope>NUCLEOTIDE SEQUENCE [LARGE SCALE GENOMIC DNA]</scope>
    <source>
        <strain evidence="12">Houghton</strain>
    </source>
</reference>
<dbReference type="VEuPathDB" id="ToxoDB:EPH_0072570"/>
<dbReference type="GO" id="GO:0160107">
    <property type="term" value="F:tRNA (adenine(58)-N1)-methyltransferase activity"/>
    <property type="evidence" value="ECO:0007669"/>
    <property type="project" value="UniProtKB-EC"/>
</dbReference>
<protein>
    <recommendedName>
        <fullName evidence="2 8">tRNA (adenine(58)-N(1))-methyltransferase</fullName>
        <ecNumber evidence="2 8">2.1.1.220</ecNumber>
    </recommendedName>
</protein>
<dbReference type="Pfam" id="PF08704">
    <property type="entry name" value="GCD14"/>
    <property type="match status" value="2"/>
</dbReference>
<feature type="binding site" evidence="9">
    <location>
        <position position="191"/>
    </location>
    <ligand>
        <name>S-adenosyl-L-methionine</name>
        <dbReference type="ChEBI" id="CHEBI:59789"/>
    </ligand>
</feature>
<feature type="binding site" evidence="9">
    <location>
        <position position="163"/>
    </location>
    <ligand>
        <name>S-adenosyl-L-methionine</name>
        <dbReference type="ChEBI" id="CHEBI:59789"/>
    </ligand>
</feature>
<comment type="subcellular location">
    <subcellularLocation>
        <location evidence="1">Nucleus</location>
    </subcellularLocation>
</comment>
<proteinExistence type="inferred from homology"/>
<keyword evidence="5 8" id="KW-0949">S-adenosyl-L-methionine</keyword>
<evidence type="ECO:0000256" key="8">
    <source>
        <dbReference type="PIRNR" id="PIRNR017269"/>
    </source>
</evidence>
<dbReference type="PANTHER" id="PTHR12133">
    <property type="entry name" value="TRNA (ADENINE(58)-N(1))-METHYLTRANSFERASE"/>
    <property type="match status" value="1"/>
</dbReference>
<evidence type="ECO:0000256" key="7">
    <source>
        <dbReference type="ARBA" id="ARBA00023242"/>
    </source>
</evidence>
<evidence type="ECO:0000256" key="2">
    <source>
        <dbReference type="ARBA" id="ARBA00012796"/>
    </source>
</evidence>
<evidence type="ECO:0000313" key="12">
    <source>
        <dbReference type="EMBL" id="CDI86324.1"/>
    </source>
</evidence>
<evidence type="ECO:0000256" key="10">
    <source>
        <dbReference type="SAM" id="MobiDB-lite"/>
    </source>
</evidence>
<evidence type="ECO:0000313" key="13">
    <source>
        <dbReference type="Proteomes" id="UP000018201"/>
    </source>
</evidence>
<keyword evidence="4 8" id="KW-0808">Transferase</keyword>
<dbReference type="PANTHER" id="PTHR12133:SF2">
    <property type="entry name" value="TRNA (ADENINE(58)-N(1))-METHYLTRANSFERASE CATALYTIC SUBUNIT TRMT61A"/>
    <property type="match status" value="1"/>
</dbReference>
<evidence type="ECO:0000256" key="9">
    <source>
        <dbReference type="PIRSR" id="PIRSR017269-1"/>
    </source>
</evidence>
<feature type="domain" description="tRNA (adenine(58)-N(1))-methyltransferase catalytic subunit TRM61 C-terminal" evidence="11">
    <location>
        <begin position="228"/>
        <end position="363"/>
    </location>
</feature>
<keyword evidence="3 8" id="KW-0489">Methyltransferase</keyword>
<feature type="region of interest" description="Disordered" evidence="10">
    <location>
        <begin position="203"/>
        <end position="231"/>
    </location>
</feature>
<evidence type="ECO:0000256" key="1">
    <source>
        <dbReference type="ARBA" id="ARBA00004123"/>
    </source>
</evidence>
<dbReference type="InterPro" id="IPR029063">
    <property type="entry name" value="SAM-dependent_MTases_sf"/>
</dbReference>
<feature type="binding site" evidence="9">
    <location>
        <position position="237"/>
    </location>
    <ligand>
        <name>S-adenosyl-L-methionine</name>
        <dbReference type="ChEBI" id="CHEBI:59789"/>
    </ligand>
</feature>
<comment type="similarity">
    <text evidence="8">Belongs to the class I-like SAM-binding methyltransferase superfamily. TRM61 family.</text>
</comment>
<dbReference type="InterPro" id="IPR014816">
    <property type="entry name" value="tRNA_MeTrfase_Gcd14"/>
</dbReference>
<sequence>MAQPGVVTNAACAIGVPAAAEGSVFQPEAEEHPAVEFPKEGELVILYGSREMILSCVLKKGGICRTRLGNFDHEDIMKTRIGHKVYERRQGKWLVVLRPTPDLHTLALRHRTQIIYHADISLILSLLDVRPGKTIVEAGTGSGSLSYSLAVALRPEGRLFTFEFHEPRWQEARDEFMLLGISKEVQAIHRDVCADGFCPQQVPAGTPASPGPTGGAAKEDNEGRLPMPHSADGVFLDLPSPWLALKHADQVLKGGGRLVTFSPCVEQLHKTFAAAQELGFQDFQAFEILAKPWGACISRPSPDYKKNDKPKRKRNASPQVQPEEEEDEDAHEKQDGQRHPATSFPALLSHFLQQPFSQSASWCTAAACPREMVTACSVEPSSETPVEDPSHISSYHYQLPMKGHTGYVACCIKPSEDERFQPLP</sequence>
<dbReference type="EC" id="2.1.1.220" evidence="2 8"/>
<feature type="region of interest" description="Disordered" evidence="10">
    <location>
        <begin position="299"/>
        <end position="341"/>
    </location>
</feature>
<evidence type="ECO:0000259" key="11">
    <source>
        <dbReference type="Pfam" id="PF08704"/>
    </source>
</evidence>
<reference evidence="12" key="1">
    <citation type="submission" date="2013-10" db="EMBL/GenBank/DDBJ databases">
        <title>Genomic analysis of the causative agents of coccidiosis in chickens.</title>
        <authorList>
            <person name="Reid A.J."/>
            <person name="Blake D."/>
            <person name="Billington K."/>
            <person name="Browne H."/>
            <person name="Dunn M."/>
            <person name="Hung S."/>
            <person name="Kawahara F."/>
            <person name="Miranda-Saavedra D."/>
            <person name="Mourier T."/>
            <person name="Nagra H."/>
            <person name="Otto T.D."/>
            <person name="Rawlings N."/>
            <person name="Sanchez A."/>
            <person name="Sanders M."/>
            <person name="Subramaniam C."/>
            <person name="Tay Y."/>
            <person name="Dear P."/>
            <person name="Doerig C."/>
            <person name="Gruber A."/>
            <person name="Parkinson J."/>
            <person name="Shirley M."/>
            <person name="Wan K.L."/>
            <person name="Berriman M."/>
            <person name="Tomley F."/>
            <person name="Pain A."/>
        </authorList>
    </citation>
    <scope>NUCLEOTIDE SEQUENCE [LARGE SCALE GENOMIC DNA]</scope>
    <source>
        <strain evidence="12">Houghton</strain>
    </source>
</reference>
<gene>
    <name evidence="12" type="ORF">EPH_0072570</name>
</gene>
<dbReference type="PIRSF" id="PIRSF017269">
    <property type="entry name" value="GCD14"/>
    <property type="match status" value="1"/>
</dbReference>
<organism evidence="12 13">
    <name type="scientific">Eimeria praecox</name>
    <dbReference type="NCBI Taxonomy" id="51316"/>
    <lineage>
        <taxon>Eukaryota</taxon>
        <taxon>Sar</taxon>
        <taxon>Alveolata</taxon>
        <taxon>Apicomplexa</taxon>
        <taxon>Conoidasida</taxon>
        <taxon>Coccidia</taxon>
        <taxon>Eucoccidiorida</taxon>
        <taxon>Eimeriorina</taxon>
        <taxon>Eimeriidae</taxon>
        <taxon>Eimeria</taxon>
    </lineage>
</organism>
<dbReference type="OrthoDB" id="1925287at2759"/>
<dbReference type="Gene3D" id="3.10.330.20">
    <property type="match status" value="1"/>
</dbReference>
<dbReference type="SUPFAM" id="SSF53335">
    <property type="entry name" value="S-adenosyl-L-methionine-dependent methyltransferases"/>
    <property type="match status" value="1"/>
</dbReference>
<name>U6H6H2_9EIME</name>
<dbReference type="PROSITE" id="PS51620">
    <property type="entry name" value="SAM_TRM61"/>
    <property type="match status" value="1"/>
</dbReference>
<dbReference type="GO" id="GO:0005634">
    <property type="term" value="C:nucleus"/>
    <property type="evidence" value="ECO:0007669"/>
    <property type="project" value="UniProtKB-SubCell"/>
</dbReference>
<dbReference type="GO" id="GO:0030488">
    <property type="term" value="P:tRNA methylation"/>
    <property type="evidence" value="ECO:0007669"/>
    <property type="project" value="InterPro"/>
</dbReference>
<accession>U6H6H2</accession>